<dbReference type="AlphaFoldDB" id="A0A975Y0T5"/>
<sequence length="495" mass="54872">MSGSLLAGEEKLLAPSAREHAGSPGGSWPGGRFERPTTRELRWMLGKGLRSEVPRSSHAVWETPPGRTNPVDRLVDDSVDRIPELVPLRNGRMLASPFSFYRGSASVMAADLASTPTTGIQVQLCGDAHLSNFGGYASPERHLVFDLNDFDETIPGPWEWDVKRLATSLEVAGRDRGFDERERRTAVQSACAAYRQAMREFAAMTTLQVWYSRLGSDDVRERWGEQAGPKALKRFDRQVEKAMTRDSARAAGRLTEMVDGQARITSDPPLVVPVADLLSSEEFGEFDRIVADTLRSYRRTLPASIRHLLEQFHYGDVARKVVGVGSVGTRTWALLMSGLDQEPLMLQLKEATDSALAPFTGKSRYRNQGQRVVVGQQLLQASSDVFLGWTRSLALDGLQHDFYVRQLWDWKISVDVERQSPATLAIYGQICGWTLARGHARSGDRCAIAAYLGQGDVFDLAVGDFARAYAEQNEADYLELMRAAQDGRIVIAHDA</sequence>
<evidence type="ECO:0000256" key="1">
    <source>
        <dbReference type="SAM" id="MobiDB-lite"/>
    </source>
</evidence>
<protein>
    <submittedName>
        <fullName evidence="2">DUF2252 domain-containing protein</fullName>
    </submittedName>
</protein>
<dbReference type="Pfam" id="PF10009">
    <property type="entry name" value="DUF2252"/>
    <property type="match status" value="1"/>
</dbReference>
<accession>A0A975Y0T5</accession>
<feature type="region of interest" description="Disordered" evidence="1">
    <location>
        <begin position="1"/>
        <end position="34"/>
    </location>
</feature>
<gene>
    <name evidence="2" type="ORF">KRR39_02780</name>
</gene>
<evidence type="ECO:0000313" key="3">
    <source>
        <dbReference type="Proteomes" id="UP000683575"/>
    </source>
</evidence>
<dbReference type="Proteomes" id="UP000683575">
    <property type="component" value="Chromosome"/>
</dbReference>
<dbReference type="KEGG" id="nps:KRR39_02780"/>
<dbReference type="EMBL" id="CP077062">
    <property type="protein sequence ID" value="QWZ08795.1"/>
    <property type="molecule type" value="Genomic_DNA"/>
</dbReference>
<dbReference type="RefSeq" id="WP_216940577.1">
    <property type="nucleotide sequence ID" value="NZ_CP077062.1"/>
</dbReference>
<proteinExistence type="predicted"/>
<keyword evidence="3" id="KW-1185">Reference proteome</keyword>
<reference evidence="2" key="1">
    <citation type="submission" date="2021-06" db="EMBL/GenBank/DDBJ databases">
        <title>Complete genome sequence of Nocardioides sp. G188.</title>
        <authorList>
            <person name="Im W.-T."/>
        </authorList>
    </citation>
    <scope>NUCLEOTIDE SEQUENCE</scope>
    <source>
        <strain evidence="2">G188</strain>
    </source>
</reference>
<dbReference type="InterPro" id="IPR018721">
    <property type="entry name" value="DUF2252"/>
</dbReference>
<organism evidence="2 3">
    <name type="scientific">Nocardioides panacis</name>
    <dbReference type="NCBI Taxonomy" id="2849501"/>
    <lineage>
        <taxon>Bacteria</taxon>
        <taxon>Bacillati</taxon>
        <taxon>Actinomycetota</taxon>
        <taxon>Actinomycetes</taxon>
        <taxon>Propionibacteriales</taxon>
        <taxon>Nocardioidaceae</taxon>
        <taxon>Nocardioides</taxon>
    </lineage>
</organism>
<feature type="compositionally biased region" description="Basic and acidic residues" evidence="1">
    <location>
        <begin position="8"/>
        <end position="21"/>
    </location>
</feature>
<dbReference type="PANTHER" id="PTHR39441">
    <property type="entry name" value="DUF2252 DOMAIN-CONTAINING PROTEIN"/>
    <property type="match status" value="1"/>
</dbReference>
<evidence type="ECO:0000313" key="2">
    <source>
        <dbReference type="EMBL" id="QWZ08795.1"/>
    </source>
</evidence>
<name>A0A975Y0T5_9ACTN</name>
<dbReference type="PANTHER" id="PTHR39441:SF1">
    <property type="entry name" value="DUF2252 DOMAIN-CONTAINING PROTEIN"/>
    <property type="match status" value="1"/>
</dbReference>